<dbReference type="AlphaFoldDB" id="A0A918WZP4"/>
<evidence type="ECO:0000256" key="1">
    <source>
        <dbReference type="SAM" id="Phobius"/>
    </source>
</evidence>
<proteinExistence type="predicted"/>
<organism evidence="2 3">
    <name type="scientific">Streptomyces finlayi</name>
    <dbReference type="NCBI Taxonomy" id="67296"/>
    <lineage>
        <taxon>Bacteria</taxon>
        <taxon>Bacillati</taxon>
        <taxon>Actinomycetota</taxon>
        <taxon>Actinomycetes</taxon>
        <taxon>Kitasatosporales</taxon>
        <taxon>Streptomycetaceae</taxon>
        <taxon>Streptomyces</taxon>
    </lineage>
</organism>
<evidence type="ECO:0000313" key="3">
    <source>
        <dbReference type="Proteomes" id="UP000638353"/>
    </source>
</evidence>
<keyword evidence="1" id="KW-0472">Membrane</keyword>
<reference evidence="2" key="1">
    <citation type="journal article" date="2014" name="Int. J. Syst. Evol. Microbiol.">
        <title>Complete genome sequence of Corynebacterium casei LMG S-19264T (=DSM 44701T), isolated from a smear-ripened cheese.</title>
        <authorList>
            <consortium name="US DOE Joint Genome Institute (JGI-PGF)"/>
            <person name="Walter F."/>
            <person name="Albersmeier A."/>
            <person name="Kalinowski J."/>
            <person name="Ruckert C."/>
        </authorList>
    </citation>
    <scope>NUCLEOTIDE SEQUENCE</scope>
    <source>
        <strain evidence="2">JCM 4637</strain>
    </source>
</reference>
<sequence>MRWLTLYARSRQVPATLAVLLAGAAAMWALTRAFSEGDGGPADPRLSALALTVAAMAVSVGLGGQDPALDRTAALAWIPRRAAHLALGGVLAGAVLLGVQVLSGQETSVGLVVRDAAGLMGLVGLGAAWCGRQYAWLPAFAWLAVSFVVPPSPDGATQVLTWMLSAPEAPGAAWTAGVLGAGGLVAYGVGGVRR</sequence>
<feature type="transmembrane region" description="Helical" evidence="1">
    <location>
        <begin position="109"/>
        <end position="127"/>
    </location>
</feature>
<accession>A0A918WZP4</accession>
<feature type="transmembrane region" description="Helical" evidence="1">
    <location>
        <begin position="172"/>
        <end position="192"/>
    </location>
</feature>
<keyword evidence="1" id="KW-0812">Transmembrane</keyword>
<feature type="transmembrane region" description="Helical" evidence="1">
    <location>
        <begin position="45"/>
        <end position="64"/>
    </location>
</feature>
<feature type="transmembrane region" description="Helical" evidence="1">
    <location>
        <begin position="134"/>
        <end position="152"/>
    </location>
</feature>
<feature type="transmembrane region" description="Helical" evidence="1">
    <location>
        <begin position="85"/>
        <end position="103"/>
    </location>
</feature>
<dbReference type="RefSeq" id="WP_189824841.1">
    <property type="nucleotide sequence ID" value="NZ_BMVC01000008.1"/>
</dbReference>
<dbReference type="Proteomes" id="UP000638353">
    <property type="component" value="Unassembled WGS sequence"/>
</dbReference>
<dbReference type="EMBL" id="BMVC01000008">
    <property type="protein sequence ID" value="GHC99036.1"/>
    <property type="molecule type" value="Genomic_DNA"/>
</dbReference>
<evidence type="ECO:0000313" key="2">
    <source>
        <dbReference type="EMBL" id="GHC99036.1"/>
    </source>
</evidence>
<comment type="caution">
    <text evidence="2">The sequence shown here is derived from an EMBL/GenBank/DDBJ whole genome shotgun (WGS) entry which is preliminary data.</text>
</comment>
<keyword evidence="1" id="KW-1133">Transmembrane helix</keyword>
<gene>
    <name evidence="2" type="ORF">GCM10010334_42140</name>
</gene>
<protein>
    <submittedName>
        <fullName evidence="2">Uncharacterized protein</fullName>
    </submittedName>
</protein>
<reference evidence="2" key="2">
    <citation type="submission" date="2020-09" db="EMBL/GenBank/DDBJ databases">
        <authorList>
            <person name="Sun Q."/>
            <person name="Ohkuma M."/>
        </authorList>
    </citation>
    <scope>NUCLEOTIDE SEQUENCE</scope>
    <source>
        <strain evidence="2">JCM 4637</strain>
    </source>
</reference>
<name>A0A918WZP4_9ACTN</name>